<proteinExistence type="predicted"/>
<evidence type="ECO:0000313" key="4">
    <source>
        <dbReference type="Proteomes" id="UP000076964"/>
    </source>
</evidence>
<feature type="domain" description="DUF5616" evidence="2">
    <location>
        <begin position="73"/>
        <end position="208"/>
    </location>
</feature>
<dbReference type="EMBL" id="LSFI01000007">
    <property type="protein sequence ID" value="OAG28310.1"/>
    <property type="molecule type" value="Genomic_DNA"/>
</dbReference>
<evidence type="ECO:0000313" key="3">
    <source>
        <dbReference type="EMBL" id="OAG28310.1"/>
    </source>
</evidence>
<comment type="caution">
    <text evidence="3">The sequence shown here is derived from an EMBL/GenBank/DDBJ whole genome shotgun (WGS) entry which is preliminary data.</text>
</comment>
<evidence type="ECO:0008006" key="5">
    <source>
        <dbReference type="Google" id="ProtNLM"/>
    </source>
</evidence>
<dbReference type="Pfam" id="PF18481">
    <property type="entry name" value="DUF5616"/>
    <property type="match status" value="1"/>
</dbReference>
<dbReference type="OrthoDB" id="5503612at2"/>
<feature type="domain" description="DUF434" evidence="1">
    <location>
        <begin position="13"/>
        <end position="65"/>
    </location>
</feature>
<gene>
    <name evidence="3" type="ORF">TH606_02290</name>
</gene>
<dbReference type="PANTHER" id="PTHR42252">
    <property type="entry name" value="DUF5616 DOMAIN-CONTAINING PROTEIN"/>
    <property type="match status" value="1"/>
</dbReference>
<dbReference type="RefSeq" id="WP_068541079.1">
    <property type="nucleotide sequence ID" value="NZ_LSFI01000007.1"/>
</dbReference>
<dbReference type="STRING" id="1795632.TH606_02290"/>
<dbReference type="Proteomes" id="UP000076964">
    <property type="component" value="Unassembled WGS sequence"/>
</dbReference>
<organism evidence="3 4">
    <name type="scientific">Thermodesulfatator autotrophicus</name>
    <dbReference type="NCBI Taxonomy" id="1795632"/>
    <lineage>
        <taxon>Bacteria</taxon>
        <taxon>Pseudomonadati</taxon>
        <taxon>Thermodesulfobacteriota</taxon>
        <taxon>Thermodesulfobacteria</taxon>
        <taxon>Thermodesulfobacteriales</taxon>
        <taxon>Thermodesulfatatoraceae</taxon>
        <taxon>Thermodesulfatator</taxon>
    </lineage>
</organism>
<evidence type="ECO:0000259" key="1">
    <source>
        <dbReference type="Pfam" id="PF04256"/>
    </source>
</evidence>
<dbReference type="InterPro" id="IPR007368">
    <property type="entry name" value="DUF434"/>
</dbReference>
<dbReference type="AlphaFoldDB" id="A0A177EA58"/>
<reference evidence="3 4" key="1">
    <citation type="submission" date="2016-02" db="EMBL/GenBank/DDBJ databases">
        <title>Draft genome sequence of Thermodesulfatator sp. S606.</title>
        <authorList>
            <person name="Lai Q."/>
            <person name="Cao J."/>
            <person name="Dupont S."/>
            <person name="Shao Z."/>
            <person name="Jebbar M."/>
            <person name="Alain K."/>
        </authorList>
    </citation>
    <scope>NUCLEOTIDE SEQUENCE [LARGE SCALE GENOMIC DNA]</scope>
    <source>
        <strain evidence="3 4">S606</strain>
    </source>
</reference>
<dbReference type="InterPro" id="IPR041652">
    <property type="entry name" value="DUF5616"/>
</dbReference>
<dbReference type="Pfam" id="PF04256">
    <property type="entry name" value="DUF434"/>
    <property type="match status" value="1"/>
</dbReference>
<sequence>MLKKGYKLRWKLIKEIAKDLRYLLARDYHKESAINFLANRWQLSDLEREVLRRGVFTPYEARVRLLKKKEESYIRGRALYVDGFNVLTTIRSAIAGLPVFLADDGFLRDLGKLTPKFKADEISEKALLLLIKKLKKLNLEKIIIYLDKPLSKSGELAARLRQLFEEEAISGEVFLVPSADKALLGMPLLATSDAALLDRCEAAFDLAASVLQEVGYEGPELTGYHFSQLENGEIKRDNDPANYSP</sequence>
<keyword evidence="4" id="KW-1185">Reference proteome</keyword>
<name>A0A177EA58_9BACT</name>
<protein>
    <recommendedName>
        <fullName evidence="5">DUF434 domain-containing protein</fullName>
    </recommendedName>
</protein>
<evidence type="ECO:0000259" key="2">
    <source>
        <dbReference type="Pfam" id="PF18481"/>
    </source>
</evidence>
<accession>A0A177EA58</accession>
<dbReference type="PANTHER" id="PTHR42252:SF1">
    <property type="entry name" value="DUF434 DOMAIN-CONTAINING PROTEIN"/>
    <property type="match status" value="1"/>
</dbReference>